<dbReference type="EC" id="2.4.1.-" evidence="6"/>
<evidence type="ECO:0000313" key="8">
    <source>
        <dbReference type="Proteomes" id="UP000027138"/>
    </source>
</evidence>
<keyword evidence="8" id="KW-1185">Reference proteome</keyword>
<keyword evidence="3 5" id="KW-0808">Transferase</keyword>
<gene>
    <name evidence="7" type="ORF">JCGZ_10663</name>
</gene>
<dbReference type="GO" id="GO:0080043">
    <property type="term" value="F:quercetin 3-O-glucosyltransferase activity"/>
    <property type="evidence" value="ECO:0007669"/>
    <property type="project" value="TreeGrafter"/>
</dbReference>
<dbReference type="AlphaFoldDB" id="A0A067KTG2"/>
<dbReference type="InterPro" id="IPR002213">
    <property type="entry name" value="UDP_glucos_trans"/>
</dbReference>
<dbReference type="InterPro" id="IPR035595">
    <property type="entry name" value="UDP_glycos_trans_CS"/>
</dbReference>
<dbReference type="Proteomes" id="UP000027138">
    <property type="component" value="Unassembled WGS sequence"/>
</dbReference>
<dbReference type="PROSITE" id="PS00375">
    <property type="entry name" value="UDPGT"/>
    <property type="match status" value="1"/>
</dbReference>
<dbReference type="PANTHER" id="PTHR11926:SF1560">
    <property type="entry name" value="UDP-GLYCOSYLTRANSFERASE 74E1-RELATED"/>
    <property type="match status" value="1"/>
</dbReference>
<dbReference type="KEGG" id="jcu:105636665"/>
<keyword evidence="5" id="KW-0328">Glycosyltransferase</keyword>
<organism evidence="7 8">
    <name type="scientific">Jatropha curcas</name>
    <name type="common">Barbados nut</name>
    <dbReference type="NCBI Taxonomy" id="180498"/>
    <lineage>
        <taxon>Eukaryota</taxon>
        <taxon>Viridiplantae</taxon>
        <taxon>Streptophyta</taxon>
        <taxon>Embryophyta</taxon>
        <taxon>Tracheophyta</taxon>
        <taxon>Spermatophyta</taxon>
        <taxon>Magnoliopsida</taxon>
        <taxon>eudicotyledons</taxon>
        <taxon>Gunneridae</taxon>
        <taxon>Pentapetalae</taxon>
        <taxon>rosids</taxon>
        <taxon>fabids</taxon>
        <taxon>Malpighiales</taxon>
        <taxon>Euphorbiaceae</taxon>
        <taxon>Crotonoideae</taxon>
        <taxon>Jatropheae</taxon>
        <taxon>Jatropha</taxon>
    </lineage>
</organism>
<evidence type="ECO:0000256" key="6">
    <source>
        <dbReference type="RuleBase" id="RU362057"/>
    </source>
</evidence>
<evidence type="ECO:0000256" key="5">
    <source>
        <dbReference type="RuleBase" id="RU003718"/>
    </source>
</evidence>
<proteinExistence type="inferred from homology"/>
<protein>
    <recommendedName>
        <fullName evidence="6">Glycosyltransferase</fullName>
        <ecNumber evidence="6">2.4.1.-</ecNumber>
    </recommendedName>
</protein>
<comment type="pathway">
    <text evidence="1">Pigment biosynthesis; anthocyanin biosynthesis.</text>
</comment>
<dbReference type="GO" id="GO:0047213">
    <property type="term" value="F:anthocyanidin 3-O-glucosyltransferase activity"/>
    <property type="evidence" value="ECO:0007669"/>
    <property type="project" value="UniProtKB-EC"/>
</dbReference>
<comment type="catalytic activity">
    <reaction evidence="4">
        <text>an anthocyanidin + UDP-alpha-D-glucose + H(+) = an anthocyanidin 3-O-beta-D-glucoside + UDP</text>
        <dbReference type="Rhea" id="RHEA:20093"/>
        <dbReference type="ChEBI" id="CHEBI:15378"/>
        <dbReference type="ChEBI" id="CHEBI:16307"/>
        <dbReference type="ChEBI" id="CHEBI:58223"/>
        <dbReference type="ChEBI" id="CHEBI:58885"/>
        <dbReference type="ChEBI" id="CHEBI:143576"/>
        <dbReference type="EC" id="2.4.1.115"/>
    </reaction>
</comment>
<comment type="similarity">
    <text evidence="2 5">Belongs to the UDP-glycosyltransferase family.</text>
</comment>
<accession>A0A067KTG2</accession>
<dbReference type="GO" id="GO:0009718">
    <property type="term" value="P:anthocyanin-containing compound biosynthetic process"/>
    <property type="evidence" value="ECO:0007669"/>
    <property type="project" value="UniProtKB-UniPathway"/>
</dbReference>
<dbReference type="OrthoDB" id="5835829at2759"/>
<dbReference type="EMBL" id="KK914491">
    <property type="protein sequence ID" value="KDP35129.1"/>
    <property type="molecule type" value="Genomic_DNA"/>
</dbReference>
<dbReference type="GO" id="GO:0080044">
    <property type="term" value="F:quercetin 7-O-glucosyltransferase activity"/>
    <property type="evidence" value="ECO:0007669"/>
    <property type="project" value="TreeGrafter"/>
</dbReference>
<dbReference type="PANTHER" id="PTHR11926">
    <property type="entry name" value="GLUCOSYL/GLUCURONOSYL TRANSFERASES"/>
    <property type="match status" value="1"/>
</dbReference>
<dbReference type="SUPFAM" id="SSF53756">
    <property type="entry name" value="UDP-Glycosyltransferase/glycogen phosphorylase"/>
    <property type="match status" value="1"/>
</dbReference>
<sequence length="452" mass="51672">MKTEQYRPFTETHVLALPLPFQGHINPMLQFSKRLASKGLKVTLLTFIDNQITKTKNGSVNIEFISSDANEEDDYFQNLKSIVSVKLPEIVAKISESGFPVSCLIYDSIMPWALDMARELGLFGACLFTQSCAVSNIYYKANEGKLRTPVEKVPVSIEGMPLLDLYDLPSFFFDLENYPTSLNLLTNQFLNLGDADWVFFNTFNGLEDEVINRMTARQFPIKPIGPSIPSMFLDKRIQENKEYGLNLYKPNIESCMKWLDSRETFSVIYVSFGSLCIMGEKQMEEIAFGLKRSNHYFLWVVRESEEEKLPSNFVEETMEKGMIVTWCNQLEVLAHKSIGCFMTHCGWNSTMEALSLGVPMVAMPQWCDQTTNAKFVADVWRTGIRVKVDEEGIVTKEEIEMCLKEVMEGEIRKNCEKWKKLAKEAMEEDGSSDKNIEEFVAKLMATSHITKM</sequence>
<dbReference type="Pfam" id="PF00201">
    <property type="entry name" value="UDPGT"/>
    <property type="match status" value="1"/>
</dbReference>
<evidence type="ECO:0000256" key="1">
    <source>
        <dbReference type="ARBA" id="ARBA00004935"/>
    </source>
</evidence>
<evidence type="ECO:0000256" key="4">
    <source>
        <dbReference type="ARBA" id="ARBA00047606"/>
    </source>
</evidence>
<dbReference type="FunFam" id="3.40.50.2000:FF:000019">
    <property type="entry name" value="Glycosyltransferase"/>
    <property type="match status" value="1"/>
</dbReference>
<evidence type="ECO:0000256" key="3">
    <source>
        <dbReference type="ARBA" id="ARBA00022679"/>
    </source>
</evidence>
<dbReference type="CDD" id="cd03784">
    <property type="entry name" value="GT1_Gtf-like"/>
    <property type="match status" value="1"/>
</dbReference>
<dbReference type="Gene3D" id="3.40.50.2000">
    <property type="entry name" value="Glycogen Phosphorylase B"/>
    <property type="match status" value="2"/>
</dbReference>
<dbReference type="UniPathway" id="UPA00009"/>
<evidence type="ECO:0000256" key="2">
    <source>
        <dbReference type="ARBA" id="ARBA00009995"/>
    </source>
</evidence>
<name>A0A067KTG2_JATCU</name>
<reference evidence="7 8" key="1">
    <citation type="journal article" date="2014" name="PLoS ONE">
        <title>Global Analysis of Gene Expression Profiles in Physic Nut (Jatropha curcas L.) Seedlings Exposed to Salt Stress.</title>
        <authorList>
            <person name="Zhang L."/>
            <person name="Zhang C."/>
            <person name="Wu P."/>
            <person name="Chen Y."/>
            <person name="Li M."/>
            <person name="Jiang H."/>
            <person name="Wu G."/>
        </authorList>
    </citation>
    <scope>NUCLEOTIDE SEQUENCE [LARGE SCALE GENOMIC DNA]</scope>
    <source>
        <strain evidence="8">cv. GZQX0401</strain>
        <tissue evidence="7">Young leaves</tissue>
    </source>
</reference>
<evidence type="ECO:0000313" key="7">
    <source>
        <dbReference type="EMBL" id="KDP35129.1"/>
    </source>
</evidence>